<dbReference type="Pfam" id="PF09694">
    <property type="entry name" value="Gcw_chp"/>
    <property type="match status" value="1"/>
</dbReference>
<proteinExistence type="predicted"/>
<dbReference type="RefSeq" id="WP_283404830.1">
    <property type="nucleotide sequence ID" value="NZ_FXUI01000001.1"/>
</dbReference>
<feature type="chain" id="PRO_5045817186" evidence="1">
    <location>
        <begin position="23"/>
        <end position="247"/>
    </location>
</feature>
<gene>
    <name evidence="2" type="ORF">SAMN06296065_101163</name>
</gene>
<accession>A0ABY1PY35</accession>
<evidence type="ECO:0000313" key="3">
    <source>
        <dbReference type="Proteomes" id="UP001157910"/>
    </source>
</evidence>
<dbReference type="EMBL" id="FXUI01000001">
    <property type="protein sequence ID" value="SMP51685.1"/>
    <property type="molecule type" value="Genomic_DNA"/>
</dbReference>
<evidence type="ECO:0000256" key="1">
    <source>
        <dbReference type="SAM" id="SignalP"/>
    </source>
</evidence>
<evidence type="ECO:0000313" key="2">
    <source>
        <dbReference type="EMBL" id="SMP51685.1"/>
    </source>
</evidence>
<protein>
    <submittedName>
        <fullName evidence="2">Uncharacterized protein</fullName>
    </submittedName>
</protein>
<organism evidence="2 3">
    <name type="scientific">Novosphingobium panipatense</name>
    <dbReference type="NCBI Taxonomy" id="428991"/>
    <lineage>
        <taxon>Bacteria</taxon>
        <taxon>Pseudomonadati</taxon>
        <taxon>Pseudomonadota</taxon>
        <taxon>Alphaproteobacteria</taxon>
        <taxon>Sphingomonadales</taxon>
        <taxon>Sphingomonadaceae</taxon>
        <taxon>Novosphingobium</taxon>
    </lineage>
</organism>
<sequence>MRYICCLAAALCGGLITADARAQSAPASASIEFETDHRERGLSWSDGKAAFGLEASLPVTYDLALDLDAVTLRDSARHGGADVGLTIAPRYTLRTGGWDMSAGVRGNVFIGRSGTSYVELTGDVARTLGPAQFVVGAAFAPAQDAIGGSNLYIDAQLSASLPGTPVTLYGGIGHTSGSSRNDPRVARLRPGGDYLDHHLGAEYTAANLAAGVRYSGTSIGADEVDSLSPWTDRHTGSRVMAYLRFTP</sequence>
<name>A0ABY1PY35_9SPHN</name>
<keyword evidence="3" id="KW-1185">Reference proteome</keyword>
<reference evidence="2 3" key="1">
    <citation type="submission" date="2017-05" db="EMBL/GenBank/DDBJ databases">
        <authorList>
            <person name="Varghese N."/>
            <person name="Submissions S."/>
        </authorList>
    </citation>
    <scope>NUCLEOTIDE SEQUENCE [LARGE SCALE GENOMIC DNA]</scope>
    <source>
        <strain evidence="2 3">SM16</strain>
    </source>
</reference>
<keyword evidence="1" id="KW-0732">Signal</keyword>
<comment type="caution">
    <text evidence="2">The sequence shown here is derived from an EMBL/GenBank/DDBJ whole genome shotgun (WGS) entry which is preliminary data.</text>
</comment>
<feature type="signal peptide" evidence="1">
    <location>
        <begin position="1"/>
        <end position="22"/>
    </location>
</feature>
<dbReference type="Proteomes" id="UP001157910">
    <property type="component" value="Unassembled WGS sequence"/>
</dbReference>
<dbReference type="InterPro" id="IPR010239">
    <property type="entry name" value="CHP02001"/>
</dbReference>